<proteinExistence type="predicted"/>
<protein>
    <submittedName>
        <fullName evidence="1">Uncharacterized protein</fullName>
    </submittedName>
</protein>
<gene>
    <name evidence="1" type="ORF">AAG570_010649</name>
</gene>
<dbReference type="EMBL" id="JBFDAA010000005">
    <property type="protein sequence ID" value="KAL1132697.1"/>
    <property type="molecule type" value="Genomic_DNA"/>
</dbReference>
<sequence length="113" mass="12817">MEDDSEDGPPVGDEDVVEEALRFLREPTKQDIKLLSKCLKKIAPGFGGESSSWGKSSGPRRPIDLEEWNMLNDLADQFIAEEREKNGMFHHCCNVSIQEFDSDEERDTEGDLE</sequence>
<dbReference type="Proteomes" id="UP001558652">
    <property type="component" value="Unassembled WGS sequence"/>
</dbReference>
<accession>A0ABD0Z185</accession>
<evidence type="ECO:0000313" key="1">
    <source>
        <dbReference type="EMBL" id="KAL1132697.1"/>
    </source>
</evidence>
<evidence type="ECO:0000313" key="2">
    <source>
        <dbReference type="Proteomes" id="UP001558652"/>
    </source>
</evidence>
<reference evidence="1 2" key="1">
    <citation type="submission" date="2024-07" db="EMBL/GenBank/DDBJ databases">
        <title>Chromosome-level genome assembly of the water stick insect Ranatra chinensis (Heteroptera: Nepidae).</title>
        <authorList>
            <person name="Liu X."/>
        </authorList>
    </citation>
    <scope>NUCLEOTIDE SEQUENCE [LARGE SCALE GENOMIC DNA]</scope>
    <source>
        <strain evidence="1">Cailab_2021Rc</strain>
        <tissue evidence="1">Muscle</tissue>
    </source>
</reference>
<dbReference type="AlphaFoldDB" id="A0ABD0Z185"/>
<comment type="caution">
    <text evidence="1">The sequence shown here is derived from an EMBL/GenBank/DDBJ whole genome shotgun (WGS) entry which is preliminary data.</text>
</comment>
<keyword evidence="2" id="KW-1185">Reference proteome</keyword>
<name>A0ABD0Z185_9HEMI</name>
<organism evidence="1 2">
    <name type="scientific">Ranatra chinensis</name>
    <dbReference type="NCBI Taxonomy" id="642074"/>
    <lineage>
        <taxon>Eukaryota</taxon>
        <taxon>Metazoa</taxon>
        <taxon>Ecdysozoa</taxon>
        <taxon>Arthropoda</taxon>
        <taxon>Hexapoda</taxon>
        <taxon>Insecta</taxon>
        <taxon>Pterygota</taxon>
        <taxon>Neoptera</taxon>
        <taxon>Paraneoptera</taxon>
        <taxon>Hemiptera</taxon>
        <taxon>Heteroptera</taxon>
        <taxon>Panheteroptera</taxon>
        <taxon>Nepomorpha</taxon>
        <taxon>Nepidae</taxon>
        <taxon>Ranatrinae</taxon>
        <taxon>Ranatra</taxon>
    </lineage>
</organism>